<evidence type="ECO:0000256" key="1">
    <source>
        <dbReference type="SAM" id="MobiDB-lite"/>
    </source>
</evidence>
<accession>A0ABU6XPC8</accession>
<comment type="caution">
    <text evidence="2">The sequence shown here is derived from an EMBL/GenBank/DDBJ whole genome shotgun (WGS) entry which is preliminary data.</text>
</comment>
<dbReference type="Proteomes" id="UP001341840">
    <property type="component" value="Unassembled WGS sequence"/>
</dbReference>
<name>A0ABU6XPC8_9FABA</name>
<evidence type="ECO:0000313" key="2">
    <source>
        <dbReference type="EMBL" id="MED6199259.1"/>
    </source>
</evidence>
<organism evidence="2 3">
    <name type="scientific">Stylosanthes scabra</name>
    <dbReference type="NCBI Taxonomy" id="79078"/>
    <lineage>
        <taxon>Eukaryota</taxon>
        <taxon>Viridiplantae</taxon>
        <taxon>Streptophyta</taxon>
        <taxon>Embryophyta</taxon>
        <taxon>Tracheophyta</taxon>
        <taxon>Spermatophyta</taxon>
        <taxon>Magnoliopsida</taxon>
        <taxon>eudicotyledons</taxon>
        <taxon>Gunneridae</taxon>
        <taxon>Pentapetalae</taxon>
        <taxon>rosids</taxon>
        <taxon>fabids</taxon>
        <taxon>Fabales</taxon>
        <taxon>Fabaceae</taxon>
        <taxon>Papilionoideae</taxon>
        <taxon>50 kb inversion clade</taxon>
        <taxon>dalbergioids sensu lato</taxon>
        <taxon>Dalbergieae</taxon>
        <taxon>Pterocarpus clade</taxon>
        <taxon>Stylosanthes</taxon>
    </lineage>
</organism>
<dbReference type="EMBL" id="JASCZI010212366">
    <property type="protein sequence ID" value="MED6199259.1"/>
    <property type="molecule type" value="Genomic_DNA"/>
</dbReference>
<proteinExistence type="predicted"/>
<evidence type="ECO:0000313" key="3">
    <source>
        <dbReference type="Proteomes" id="UP001341840"/>
    </source>
</evidence>
<protein>
    <submittedName>
        <fullName evidence="2">Uncharacterized protein</fullName>
    </submittedName>
</protein>
<gene>
    <name evidence="2" type="ORF">PIB30_074219</name>
</gene>
<keyword evidence="3" id="KW-1185">Reference proteome</keyword>
<sequence>MSTWPFGLGIWWGPEQPLACCGRLFVTDFHNNEFRGFHNLEEVQAWLNAPEERNEAGGGPVATAEAIIPQNPLSQQMEAVHLGAGLSMASGSSGGAIGSTGGHWNSAGSSSSGAGSSGGGAGGSATTTAGGAHARAWLDPMLDAAFMHVEDMELILWHACTFFRIGAPIFLPQAARESSQNVVFGFTIILPHNKRGLDFVVYGPVVADERVARQEAAFGMLEKILVATEHTICDFNHRMIGRFRQSYNRFRGEVESM</sequence>
<feature type="region of interest" description="Disordered" evidence="1">
    <location>
        <begin position="97"/>
        <end position="129"/>
    </location>
</feature>
<reference evidence="2 3" key="1">
    <citation type="journal article" date="2023" name="Plants (Basel)">
        <title>Bridging the Gap: Combining Genomics and Transcriptomics Approaches to Understand Stylosanthes scabra, an Orphan Legume from the Brazilian Caatinga.</title>
        <authorList>
            <person name="Ferreira-Neto J.R.C."/>
            <person name="da Silva M.D."/>
            <person name="Binneck E."/>
            <person name="de Melo N.F."/>
            <person name="da Silva R.H."/>
            <person name="de Melo A.L.T.M."/>
            <person name="Pandolfi V."/>
            <person name="Bustamante F.O."/>
            <person name="Brasileiro-Vidal A.C."/>
            <person name="Benko-Iseppon A.M."/>
        </authorList>
    </citation>
    <scope>NUCLEOTIDE SEQUENCE [LARGE SCALE GENOMIC DNA]</scope>
    <source>
        <tissue evidence="2">Leaves</tissue>
    </source>
</reference>